<evidence type="ECO:0000256" key="1">
    <source>
        <dbReference type="ARBA" id="ARBA00004651"/>
    </source>
</evidence>
<evidence type="ECO:0000256" key="5">
    <source>
        <dbReference type="ARBA" id="ARBA00022692"/>
    </source>
</evidence>
<dbReference type="InterPro" id="IPR052017">
    <property type="entry name" value="TSUP"/>
</dbReference>
<protein>
    <recommendedName>
        <fullName evidence="8">Probable membrane transporter protein</fullName>
    </recommendedName>
</protein>
<feature type="transmembrane region" description="Helical" evidence="8">
    <location>
        <begin position="81"/>
        <end position="99"/>
    </location>
</feature>
<gene>
    <name evidence="9" type="ORF">ACFQXB_01580</name>
</gene>
<dbReference type="EMBL" id="JBHTFQ010000001">
    <property type="protein sequence ID" value="MFC7702881.1"/>
    <property type="molecule type" value="Genomic_DNA"/>
</dbReference>
<feature type="transmembrane region" description="Helical" evidence="8">
    <location>
        <begin position="159"/>
        <end position="177"/>
    </location>
</feature>
<keyword evidence="6 8" id="KW-1133">Transmembrane helix</keyword>
<evidence type="ECO:0000256" key="8">
    <source>
        <dbReference type="RuleBase" id="RU363041"/>
    </source>
</evidence>
<organism evidence="9 10">
    <name type="scientific">Plastorhodobacter daqingensis</name>
    <dbReference type="NCBI Taxonomy" id="1387281"/>
    <lineage>
        <taxon>Bacteria</taxon>
        <taxon>Pseudomonadati</taxon>
        <taxon>Pseudomonadota</taxon>
        <taxon>Alphaproteobacteria</taxon>
        <taxon>Rhodobacterales</taxon>
        <taxon>Paracoccaceae</taxon>
        <taxon>Plastorhodobacter</taxon>
    </lineage>
</organism>
<evidence type="ECO:0000256" key="4">
    <source>
        <dbReference type="ARBA" id="ARBA00022475"/>
    </source>
</evidence>
<evidence type="ECO:0000313" key="10">
    <source>
        <dbReference type="Proteomes" id="UP001596516"/>
    </source>
</evidence>
<feature type="transmembrane region" description="Helical" evidence="8">
    <location>
        <begin position="231"/>
        <end position="249"/>
    </location>
</feature>
<name>A0ABW2UH84_9RHOB</name>
<dbReference type="PANTHER" id="PTHR30269">
    <property type="entry name" value="TRANSMEMBRANE PROTEIN YFCA"/>
    <property type="match status" value="1"/>
</dbReference>
<proteinExistence type="inferred from homology"/>
<keyword evidence="10" id="KW-1185">Reference proteome</keyword>
<feature type="transmembrane region" description="Helical" evidence="8">
    <location>
        <begin position="189"/>
        <end position="211"/>
    </location>
</feature>
<keyword evidence="5 8" id="KW-0812">Transmembrane</keyword>
<reference evidence="10" key="1">
    <citation type="journal article" date="2019" name="Int. J. Syst. Evol. Microbiol.">
        <title>The Global Catalogue of Microorganisms (GCM) 10K type strain sequencing project: providing services to taxonomists for standard genome sequencing and annotation.</title>
        <authorList>
            <consortium name="The Broad Institute Genomics Platform"/>
            <consortium name="The Broad Institute Genome Sequencing Center for Infectious Disease"/>
            <person name="Wu L."/>
            <person name="Ma J."/>
        </authorList>
    </citation>
    <scope>NUCLEOTIDE SEQUENCE [LARGE SCALE GENOMIC DNA]</scope>
    <source>
        <strain evidence="10">CGMCC 1.12750</strain>
    </source>
</reference>
<comment type="similarity">
    <text evidence="2 8">Belongs to the 4-toluene sulfonate uptake permease (TSUP) (TC 2.A.102) family.</text>
</comment>
<keyword evidence="7 8" id="KW-0472">Membrane</keyword>
<evidence type="ECO:0000256" key="2">
    <source>
        <dbReference type="ARBA" id="ARBA00009142"/>
    </source>
</evidence>
<comment type="subcellular location">
    <subcellularLocation>
        <location evidence="1 8">Cell membrane</location>
        <topology evidence="1 8">Multi-pass membrane protein</topology>
    </subcellularLocation>
</comment>
<dbReference type="InterPro" id="IPR002781">
    <property type="entry name" value="TM_pro_TauE-like"/>
</dbReference>
<dbReference type="Proteomes" id="UP001596516">
    <property type="component" value="Unassembled WGS sequence"/>
</dbReference>
<comment type="caution">
    <text evidence="9">The sequence shown here is derived from an EMBL/GenBank/DDBJ whole genome shotgun (WGS) entry which is preliminary data.</text>
</comment>
<evidence type="ECO:0000256" key="7">
    <source>
        <dbReference type="ARBA" id="ARBA00023136"/>
    </source>
</evidence>
<evidence type="ECO:0000256" key="3">
    <source>
        <dbReference type="ARBA" id="ARBA00022448"/>
    </source>
</evidence>
<keyword evidence="3" id="KW-0813">Transport</keyword>
<evidence type="ECO:0000313" key="9">
    <source>
        <dbReference type="EMBL" id="MFC7702881.1"/>
    </source>
</evidence>
<dbReference type="RefSeq" id="WP_377399138.1">
    <property type="nucleotide sequence ID" value="NZ_JBHTFQ010000001.1"/>
</dbReference>
<feature type="transmembrane region" description="Helical" evidence="8">
    <location>
        <begin position="105"/>
        <end position="124"/>
    </location>
</feature>
<dbReference type="Pfam" id="PF01925">
    <property type="entry name" value="TauE"/>
    <property type="match status" value="1"/>
</dbReference>
<sequence length="252" mass="25821">MFEVTYQILLLLLCAAFVAGFIDSIAGGGGLITVPVLLLAGANPVEALSTNKVQGIFGSGTAALSYAGRGHVDLRQQARPALLAFAAGIAGALLATVMPTDLLRLGLPVLLVGIALFFALKPGLGDLDRVERLRPAAFAATVVPLIGAYDGLLGPGAGAFYMIAFVTLAGYGILKATAHTKLLNFASNLGGLVAFAVFGAPWWATGIAMGIAQMAGARVGALVAMRIGARVIKPLLVITSTALALRLIWDLI</sequence>
<accession>A0ABW2UH84</accession>
<evidence type="ECO:0000256" key="6">
    <source>
        <dbReference type="ARBA" id="ARBA00022989"/>
    </source>
</evidence>
<keyword evidence="4 8" id="KW-1003">Cell membrane</keyword>
<dbReference type="PANTHER" id="PTHR30269:SF0">
    <property type="entry name" value="MEMBRANE TRANSPORTER PROTEIN YFCA-RELATED"/>
    <property type="match status" value="1"/>
</dbReference>